<evidence type="ECO:0000259" key="7">
    <source>
        <dbReference type="Pfam" id="PF14008"/>
    </source>
</evidence>
<keyword evidence="4" id="KW-0325">Glycoprotein</keyword>
<feature type="domain" description="Calcineurin-like phosphoesterase" evidence="6">
    <location>
        <begin position="225"/>
        <end position="447"/>
    </location>
</feature>
<proteinExistence type="inferred from homology"/>
<dbReference type="AlphaFoldDB" id="A0A2K3D056"/>
<feature type="domain" description="Purple acid phosphatase N-terminal" evidence="8">
    <location>
        <begin position="98"/>
        <end position="212"/>
    </location>
</feature>
<dbReference type="Pfam" id="PF00149">
    <property type="entry name" value="Metallophos"/>
    <property type="match status" value="1"/>
</dbReference>
<dbReference type="Proteomes" id="UP000006906">
    <property type="component" value="Chromosome 13"/>
</dbReference>
<evidence type="ECO:0000259" key="6">
    <source>
        <dbReference type="Pfam" id="PF00149"/>
    </source>
</evidence>
<dbReference type="InterPro" id="IPR025733">
    <property type="entry name" value="PAPs_C"/>
</dbReference>
<dbReference type="SUPFAM" id="SSF56300">
    <property type="entry name" value="Metallo-dependent phosphatases"/>
    <property type="match status" value="1"/>
</dbReference>
<evidence type="ECO:0000256" key="1">
    <source>
        <dbReference type="ARBA" id="ARBA00008723"/>
    </source>
</evidence>
<keyword evidence="10" id="KW-1185">Reference proteome</keyword>
<dbReference type="InterPro" id="IPR041792">
    <property type="entry name" value="MPP_PAP"/>
</dbReference>
<keyword evidence="3 5" id="KW-0378">Hydrolase</keyword>
<evidence type="ECO:0000313" key="10">
    <source>
        <dbReference type="Proteomes" id="UP000006906"/>
    </source>
</evidence>
<dbReference type="OMA" id="GSPWGVH"/>
<dbReference type="InterPro" id="IPR004843">
    <property type="entry name" value="Calcineurin-like_PHP"/>
</dbReference>
<dbReference type="EMBL" id="CM008974">
    <property type="protein sequence ID" value="PNW73924.1"/>
    <property type="molecule type" value="Genomic_DNA"/>
</dbReference>
<dbReference type="Pfam" id="PF16656">
    <property type="entry name" value="Pur_ac_phosph_N"/>
    <property type="match status" value="1"/>
</dbReference>
<accession>A0A2K3D056</accession>
<name>A0A2K3D056_CHLRE</name>
<dbReference type="PANTHER" id="PTHR22953:SF153">
    <property type="entry name" value="PURPLE ACID PHOSPHATASE"/>
    <property type="match status" value="1"/>
</dbReference>
<evidence type="ECO:0000256" key="3">
    <source>
        <dbReference type="ARBA" id="ARBA00022801"/>
    </source>
</evidence>
<dbReference type="EC" id="3.1.3.2" evidence="5"/>
<dbReference type="GO" id="GO:0046872">
    <property type="term" value="F:metal ion binding"/>
    <property type="evidence" value="ECO:0007669"/>
    <property type="project" value="InterPro"/>
</dbReference>
<evidence type="ECO:0000313" key="9">
    <source>
        <dbReference type="EMBL" id="PNW73924.1"/>
    </source>
</evidence>
<comment type="similarity">
    <text evidence="1 5">Belongs to the metallophosphoesterase superfamily. Purple acid phosphatase family.</text>
</comment>
<keyword evidence="2 5" id="KW-0732">Signal</keyword>
<dbReference type="InterPro" id="IPR039331">
    <property type="entry name" value="PAPs-like"/>
</dbReference>
<dbReference type="SUPFAM" id="SSF49363">
    <property type="entry name" value="Purple acid phosphatase, N-terminal domain"/>
    <property type="match status" value="1"/>
</dbReference>
<feature type="signal peptide" evidence="5">
    <location>
        <begin position="1"/>
        <end position="22"/>
    </location>
</feature>
<dbReference type="RefSeq" id="XP_042917479.1">
    <property type="nucleotide sequence ID" value="XM_043069504.1"/>
</dbReference>
<dbReference type="InParanoid" id="A0A2K3D056"/>
<gene>
    <name evidence="9" type="ORF">CHLRE_13g578350v5</name>
</gene>
<dbReference type="Gene3D" id="3.60.21.10">
    <property type="match status" value="2"/>
</dbReference>
<dbReference type="Pfam" id="PF14008">
    <property type="entry name" value="Metallophos_C"/>
    <property type="match status" value="1"/>
</dbReference>
<dbReference type="CDD" id="cd00839">
    <property type="entry name" value="MPP_PAPs"/>
    <property type="match status" value="1"/>
</dbReference>
<evidence type="ECO:0000259" key="8">
    <source>
        <dbReference type="Pfam" id="PF16656"/>
    </source>
</evidence>
<dbReference type="STRING" id="3055.A0A2K3D056"/>
<dbReference type="PaxDb" id="3055-EDP08805"/>
<reference evidence="9 10" key="1">
    <citation type="journal article" date="2007" name="Science">
        <title>The Chlamydomonas genome reveals the evolution of key animal and plant functions.</title>
        <authorList>
            <person name="Merchant S.S."/>
            <person name="Prochnik S.E."/>
            <person name="Vallon O."/>
            <person name="Harris E.H."/>
            <person name="Karpowicz S.J."/>
            <person name="Witman G.B."/>
            <person name="Terry A."/>
            <person name="Salamov A."/>
            <person name="Fritz-Laylin L.K."/>
            <person name="Marechal-Drouard L."/>
            <person name="Marshall W.F."/>
            <person name="Qu L.H."/>
            <person name="Nelson D.R."/>
            <person name="Sanderfoot A.A."/>
            <person name="Spalding M.H."/>
            <person name="Kapitonov V.V."/>
            <person name="Ren Q."/>
            <person name="Ferris P."/>
            <person name="Lindquist E."/>
            <person name="Shapiro H."/>
            <person name="Lucas S.M."/>
            <person name="Grimwood J."/>
            <person name="Schmutz J."/>
            <person name="Cardol P."/>
            <person name="Cerutti H."/>
            <person name="Chanfreau G."/>
            <person name="Chen C.L."/>
            <person name="Cognat V."/>
            <person name="Croft M.T."/>
            <person name="Dent R."/>
            <person name="Dutcher S."/>
            <person name="Fernandez E."/>
            <person name="Fukuzawa H."/>
            <person name="Gonzalez-Ballester D."/>
            <person name="Gonzalez-Halphen D."/>
            <person name="Hallmann A."/>
            <person name="Hanikenne M."/>
            <person name="Hippler M."/>
            <person name="Inwood W."/>
            <person name="Jabbari K."/>
            <person name="Kalanon M."/>
            <person name="Kuras R."/>
            <person name="Lefebvre P.A."/>
            <person name="Lemaire S.D."/>
            <person name="Lobanov A.V."/>
            <person name="Lohr M."/>
            <person name="Manuell A."/>
            <person name="Meier I."/>
            <person name="Mets L."/>
            <person name="Mittag M."/>
            <person name="Mittelmeier T."/>
            <person name="Moroney J.V."/>
            <person name="Moseley J."/>
            <person name="Napoli C."/>
            <person name="Nedelcu A.M."/>
            <person name="Niyogi K."/>
            <person name="Novoselov S.V."/>
            <person name="Paulsen I.T."/>
            <person name="Pazour G."/>
            <person name="Purton S."/>
            <person name="Ral J.P."/>
            <person name="Riano-Pachon D.M."/>
            <person name="Riekhof W."/>
            <person name="Rymarquis L."/>
            <person name="Schroda M."/>
            <person name="Stern D."/>
            <person name="Umen J."/>
            <person name="Willows R."/>
            <person name="Wilson N."/>
            <person name="Zimmer S.L."/>
            <person name="Allmer J."/>
            <person name="Balk J."/>
            <person name="Bisova K."/>
            <person name="Chen C.J."/>
            <person name="Elias M."/>
            <person name="Gendler K."/>
            <person name="Hauser C."/>
            <person name="Lamb M.R."/>
            <person name="Ledford H."/>
            <person name="Long J.C."/>
            <person name="Minagawa J."/>
            <person name="Page M.D."/>
            <person name="Pan J."/>
            <person name="Pootakham W."/>
            <person name="Roje S."/>
            <person name="Rose A."/>
            <person name="Stahlberg E."/>
            <person name="Terauchi A.M."/>
            <person name="Yang P."/>
            <person name="Ball S."/>
            <person name="Bowler C."/>
            <person name="Dieckmann C.L."/>
            <person name="Gladyshev V.N."/>
            <person name="Green P."/>
            <person name="Jorgensen R."/>
            <person name="Mayfield S."/>
            <person name="Mueller-Roeber B."/>
            <person name="Rajamani S."/>
            <person name="Sayre R.T."/>
            <person name="Brokstein P."/>
            <person name="Dubchak I."/>
            <person name="Goodstein D."/>
            <person name="Hornick L."/>
            <person name="Huang Y.W."/>
            <person name="Jhaveri J."/>
            <person name="Luo Y."/>
            <person name="Martinez D."/>
            <person name="Ngau W.C."/>
            <person name="Otillar B."/>
            <person name="Poliakov A."/>
            <person name="Porter A."/>
            <person name="Szajkowski L."/>
            <person name="Werner G."/>
            <person name="Zhou K."/>
            <person name="Grigoriev I.V."/>
            <person name="Rokhsar D.S."/>
            <person name="Grossman A.R."/>
        </authorList>
    </citation>
    <scope>NUCLEOTIDE SEQUENCE [LARGE SCALE GENOMIC DNA]</scope>
    <source>
        <strain evidence="10">CC-503</strain>
    </source>
</reference>
<dbReference type="KEGG" id="cre:CHLRE_13g578350v5"/>
<dbReference type="Gramene" id="PNW73924">
    <property type="protein sequence ID" value="PNW73924"/>
    <property type="gene ID" value="CHLRE_13g578350v5"/>
</dbReference>
<evidence type="ECO:0000256" key="5">
    <source>
        <dbReference type="RuleBase" id="RU361203"/>
    </source>
</evidence>
<evidence type="ECO:0000256" key="4">
    <source>
        <dbReference type="ARBA" id="ARBA00023180"/>
    </source>
</evidence>
<sequence length="632" mass="69739">MAYSRLVLALSALALAGVVVNADVQLHADDDDAWLRKDFRRNMIAEAGNAAYKHETVHCDPKAVGSVAGCFDQNIPAVGNIDYKFGAPQVSYPTDGSPWGVHLTGPYPDGRTYLVSWYVGAPTIGASVMRPDVCGLKTYAAVRKAGAKGWTKHTGSVVNYLRAYTDPALVNGTYLSPQIHHVVLPHLDPNTFYYYQVADMNGQLMGEYRFKTLPGPGSKSVYPLRVGLIADVGQTVNSSDTRDHLMANKPQVVILVGDNSYADNYGALSPDDLDGSGTNQQRWDTYQQLWQPLFSTVPILNCAANHELETEGIPAVINNTTTSFSFPTNYPFQSYSARFPVPGTTSNFGDITQNLYYSTIIAGKVKLITMNNYVPFHKGTPQYQWAMKEFASVDRKMTPWLFVQFHAPPYHTYFTHYKEMDCFMSIWEDVFYEYGVDLVFNGHVHAYERTHPMYKYKPDSCGPIYITIGDGGNVEGPYRNFVDEINPNNNKTYCEALQTGGKSPVALAASNPSGWGPGYQRQAHAPGCPTVTFQPATSVDNGILVPSNMTAAGQPAMGFCQNSQPTWSAHRDPSFGHAILELQSDSVARFSWYKNLEGNAVSMDDVVLERLGACASRMPSSEMMMGRRMMSA</sequence>
<dbReference type="GeneID" id="5719275"/>
<feature type="domain" description="Purple acid phosphatase C-terminal" evidence="7">
    <location>
        <begin position="552"/>
        <end position="598"/>
    </location>
</feature>
<evidence type="ECO:0000256" key="2">
    <source>
        <dbReference type="ARBA" id="ARBA00022729"/>
    </source>
</evidence>
<dbReference type="InterPro" id="IPR008963">
    <property type="entry name" value="Purple_acid_Pase-like_N"/>
</dbReference>
<comment type="catalytic activity">
    <reaction evidence="5">
        <text>a phosphate monoester + H2O = an alcohol + phosphate</text>
        <dbReference type="Rhea" id="RHEA:15017"/>
        <dbReference type="ChEBI" id="CHEBI:15377"/>
        <dbReference type="ChEBI" id="CHEBI:30879"/>
        <dbReference type="ChEBI" id="CHEBI:43474"/>
        <dbReference type="ChEBI" id="CHEBI:67140"/>
        <dbReference type="EC" id="3.1.3.2"/>
    </reaction>
</comment>
<dbReference type="GO" id="GO:0003993">
    <property type="term" value="F:acid phosphatase activity"/>
    <property type="evidence" value="ECO:0000318"/>
    <property type="project" value="GO_Central"/>
</dbReference>
<feature type="chain" id="PRO_5014209779" description="Purple acid phosphatase" evidence="5">
    <location>
        <begin position="23"/>
        <end position="632"/>
    </location>
</feature>
<dbReference type="InterPro" id="IPR015914">
    <property type="entry name" value="PAPs_N"/>
</dbReference>
<protein>
    <recommendedName>
        <fullName evidence="5">Purple acid phosphatase</fullName>
        <ecNumber evidence="5">3.1.3.2</ecNumber>
    </recommendedName>
</protein>
<dbReference type="PANTHER" id="PTHR22953">
    <property type="entry name" value="ACID PHOSPHATASE RELATED"/>
    <property type="match status" value="1"/>
</dbReference>
<dbReference type="InterPro" id="IPR029052">
    <property type="entry name" value="Metallo-depent_PP-like"/>
</dbReference>
<dbReference type="ExpressionAtlas" id="A0A2K3D056">
    <property type="expression patterns" value="baseline"/>
</dbReference>
<organism evidence="9 10">
    <name type="scientific">Chlamydomonas reinhardtii</name>
    <name type="common">Chlamydomonas smithii</name>
    <dbReference type="NCBI Taxonomy" id="3055"/>
    <lineage>
        <taxon>Eukaryota</taxon>
        <taxon>Viridiplantae</taxon>
        <taxon>Chlorophyta</taxon>
        <taxon>core chlorophytes</taxon>
        <taxon>Chlorophyceae</taxon>
        <taxon>CS clade</taxon>
        <taxon>Chlamydomonadales</taxon>
        <taxon>Chlamydomonadaceae</taxon>
        <taxon>Chlamydomonas</taxon>
    </lineage>
</organism>
<dbReference type="OrthoDB" id="407721at2759"/>
<dbReference type="Gene3D" id="2.60.40.380">
    <property type="entry name" value="Purple acid phosphatase-like, N-terminal"/>
    <property type="match status" value="1"/>
</dbReference>